<comment type="catalytic activity">
    <reaction evidence="8">
        <text>DNA(n) + a 2'-deoxyribonucleoside 5'-triphosphate = DNA(n+1) + diphosphate</text>
        <dbReference type="Rhea" id="RHEA:22508"/>
        <dbReference type="Rhea" id="RHEA-COMP:17339"/>
        <dbReference type="Rhea" id="RHEA-COMP:17340"/>
        <dbReference type="ChEBI" id="CHEBI:33019"/>
        <dbReference type="ChEBI" id="CHEBI:61560"/>
        <dbReference type="ChEBI" id="CHEBI:173112"/>
        <dbReference type="EC" id="2.7.7.7"/>
    </reaction>
</comment>
<dbReference type="Gene3D" id="3.30.420.10">
    <property type="entry name" value="Ribonuclease H-like superfamily/Ribonuclease H"/>
    <property type="match status" value="1"/>
</dbReference>
<keyword evidence="7" id="KW-0238">DNA-binding</keyword>
<name>A0AAV8VE63_9CUCU</name>
<accession>A0AAV8VE63</accession>
<evidence type="ECO:0000256" key="8">
    <source>
        <dbReference type="ARBA" id="ARBA00049244"/>
    </source>
</evidence>
<evidence type="ECO:0000259" key="9">
    <source>
        <dbReference type="Pfam" id="PF03175"/>
    </source>
</evidence>
<dbReference type="PANTHER" id="PTHR33568">
    <property type="entry name" value="DNA POLYMERASE"/>
    <property type="match status" value="1"/>
</dbReference>
<dbReference type="InterPro" id="IPR036397">
    <property type="entry name" value="RNaseH_sf"/>
</dbReference>
<keyword evidence="4" id="KW-0548">Nucleotidyltransferase</keyword>
<dbReference type="GO" id="GO:0006260">
    <property type="term" value="P:DNA replication"/>
    <property type="evidence" value="ECO:0007669"/>
    <property type="project" value="UniProtKB-KW"/>
</dbReference>
<dbReference type="GO" id="GO:0042575">
    <property type="term" value="C:DNA polymerase complex"/>
    <property type="evidence" value="ECO:0007669"/>
    <property type="project" value="UniProtKB-ARBA"/>
</dbReference>
<dbReference type="SUPFAM" id="SSF56672">
    <property type="entry name" value="DNA/RNA polymerases"/>
    <property type="match status" value="1"/>
</dbReference>
<evidence type="ECO:0000256" key="5">
    <source>
        <dbReference type="ARBA" id="ARBA00022705"/>
    </source>
</evidence>
<reference evidence="10 11" key="1">
    <citation type="journal article" date="2023" name="Insect Mol. Biol.">
        <title>Genome sequencing provides insights into the evolution of gene families encoding plant cell wall-degrading enzymes in longhorned beetles.</title>
        <authorList>
            <person name="Shin N.R."/>
            <person name="Okamura Y."/>
            <person name="Kirsch R."/>
            <person name="Pauchet Y."/>
        </authorList>
    </citation>
    <scope>NUCLEOTIDE SEQUENCE [LARGE SCALE GENOMIC DNA]</scope>
    <source>
        <strain evidence="10">EAD_L_NR</strain>
    </source>
</reference>
<dbReference type="Gene3D" id="3.90.1600.10">
    <property type="entry name" value="Palm domain of DNA polymerase"/>
    <property type="match status" value="1"/>
</dbReference>
<protein>
    <recommendedName>
        <fullName evidence="2">DNA-directed DNA polymerase</fullName>
        <ecNumber evidence="2">2.7.7.7</ecNumber>
    </recommendedName>
</protein>
<dbReference type="GO" id="GO:0000166">
    <property type="term" value="F:nucleotide binding"/>
    <property type="evidence" value="ECO:0007669"/>
    <property type="project" value="InterPro"/>
</dbReference>
<evidence type="ECO:0000256" key="1">
    <source>
        <dbReference type="ARBA" id="ARBA00005755"/>
    </source>
</evidence>
<dbReference type="Pfam" id="PF03175">
    <property type="entry name" value="DNA_pol_B_2"/>
    <property type="match status" value="2"/>
</dbReference>
<comment type="caution">
    <text evidence="10">The sequence shown here is derived from an EMBL/GenBank/DDBJ whole genome shotgun (WGS) entry which is preliminary data.</text>
</comment>
<dbReference type="SUPFAM" id="SSF53098">
    <property type="entry name" value="Ribonuclease H-like"/>
    <property type="match status" value="1"/>
</dbReference>
<evidence type="ECO:0000313" key="11">
    <source>
        <dbReference type="Proteomes" id="UP001159042"/>
    </source>
</evidence>
<evidence type="ECO:0000256" key="6">
    <source>
        <dbReference type="ARBA" id="ARBA00022932"/>
    </source>
</evidence>
<keyword evidence="11" id="KW-1185">Reference proteome</keyword>
<dbReference type="InterPro" id="IPR004868">
    <property type="entry name" value="DNA-dir_DNA_pol_B_mt/vir"/>
</dbReference>
<evidence type="ECO:0000313" key="10">
    <source>
        <dbReference type="EMBL" id="KAJ8912327.1"/>
    </source>
</evidence>
<dbReference type="GO" id="GO:0003887">
    <property type="term" value="F:DNA-directed DNA polymerase activity"/>
    <property type="evidence" value="ECO:0007669"/>
    <property type="project" value="UniProtKB-KW"/>
</dbReference>
<comment type="similarity">
    <text evidence="1">Belongs to the DNA polymerase type-B family.</text>
</comment>
<dbReference type="GO" id="GO:0003677">
    <property type="term" value="F:DNA binding"/>
    <property type="evidence" value="ECO:0007669"/>
    <property type="project" value="UniProtKB-KW"/>
</dbReference>
<dbReference type="Proteomes" id="UP001159042">
    <property type="component" value="Unassembled WGS sequence"/>
</dbReference>
<keyword evidence="3" id="KW-0808">Transferase</keyword>
<dbReference type="AlphaFoldDB" id="A0AAV8VE63"/>
<organism evidence="10 11">
    <name type="scientific">Exocentrus adspersus</name>
    <dbReference type="NCBI Taxonomy" id="1586481"/>
    <lineage>
        <taxon>Eukaryota</taxon>
        <taxon>Metazoa</taxon>
        <taxon>Ecdysozoa</taxon>
        <taxon>Arthropoda</taxon>
        <taxon>Hexapoda</taxon>
        <taxon>Insecta</taxon>
        <taxon>Pterygota</taxon>
        <taxon>Neoptera</taxon>
        <taxon>Endopterygota</taxon>
        <taxon>Coleoptera</taxon>
        <taxon>Polyphaga</taxon>
        <taxon>Cucujiformia</taxon>
        <taxon>Chrysomeloidea</taxon>
        <taxon>Cerambycidae</taxon>
        <taxon>Lamiinae</taxon>
        <taxon>Acanthocinini</taxon>
        <taxon>Exocentrus</taxon>
    </lineage>
</organism>
<dbReference type="InterPro" id="IPR043502">
    <property type="entry name" value="DNA/RNA_pol_sf"/>
</dbReference>
<feature type="domain" description="DNA-directed DNA polymerase family B mitochondria/virus" evidence="9">
    <location>
        <begin position="454"/>
        <end position="615"/>
    </location>
</feature>
<keyword evidence="6" id="KW-0239">DNA-directed DNA polymerase</keyword>
<dbReference type="EC" id="2.7.7.7" evidence="2"/>
<dbReference type="InterPro" id="IPR012337">
    <property type="entry name" value="RNaseH-like_sf"/>
</dbReference>
<evidence type="ECO:0000256" key="3">
    <source>
        <dbReference type="ARBA" id="ARBA00022679"/>
    </source>
</evidence>
<evidence type="ECO:0000256" key="2">
    <source>
        <dbReference type="ARBA" id="ARBA00012417"/>
    </source>
</evidence>
<evidence type="ECO:0000256" key="7">
    <source>
        <dbReference type="ARBA" id="ARBA00023125"/>
    </source>
</evidence>
<gene>
    <name evidence="10" type="ORF">NQ315_005931</name>
</gene>
<dbReference type="PANTHER" id="PTHR33568:SF3">
    <property type="entry name" value="DNA-DIRECTED DNA POLYMERASE"/>
    <property type="match status" value="1"/>
</dbReference>
<feature type="domain" description="DNA-directed DNA polymerase family B mitochondria/virus" evidence="9">
    <location>
        <begin position="727"/>
        <end position="878"/>
    </location>
</feature>
<proteinExistence type="inferred from homology"/>
<dbReference type="InterPro" id="IPR023211">
    <property type="entry name" value="DNA_pol_palm_dom_sf"/>
</dbReference>
<sequence length="1166" mass="133657">MEKFLVVKDYMKTVRRYNLTARTVEFKIKPVPKGEEPVNWVRDAINQVIEAGTQNLQPEDQVSFSFCSKDFKRGDGWLKFRAARDVTYDDVWKVISDIYQSNSSGLNTETFCLGVTSVKMPTGRGRGRDYNSYNEECAKRKGIISINNKDNMCLPRALVVAIAFATKDPEMVKIRKDTGKIQRDKAIELTKNAAVTIPAAGCGIPELQQFQRHLTGFKIVVYTYGTKGRDVSFKGTEEEAPSLNLLYHEGHYNVVTSLTSAFLCRYYCETCHIPYDHKERHRCGGTCPSCQHSPACSLATNVTCDNCKRSFRGQTCYNNHLQSLCQKIRRCEECFKVVQSDRKHTCGEIYCKICRKHVPAAHLCYMQPDAGKPKAEDLLFCFYDLETRQEKQMEDGSYLHEPNLCVFKQCCDTCLNTKNQICKKCGVRLQVLRCNDPISRFMEFILGQRKIFKQVVVIAHNGQAFDHQFMLNYILTATDLKPELIMRGTKIIMMSLGNVKFLDSLNYFPLSLSKLPQAFGLGAPLPPVEYYDPDNMKEDDRIKFLEWYEQNKANTFDMQKDLVAYCISDVEILTAACLKFRQQMIETGNVCPFTEACTIASTCNKVYRRNFLQPNTIGIIPKGGYRWRDNQSKVAIQWLVWMEKEQNINIVCAAKQQEARVAGVKVDGYCAETNQVFEFHGCYYHGCPACFKNGRDEPLRDDPTQTLNTSQYSAESERRLLRRSPKGRKIKYVDVCSLYPWVCKYGKFPTGHPKVYVGEECPPAINNVEGLIKCKILPPQNLYHPILPTKMNNKLMFVLCRTCGEKMNQGKCPHHTEEERALTGTWVIDEVKKALEMGYRMLKVHEVWSYEIDQFDKATKKGGLFTAMMNRFVAVKQQASGWPQHCRMDEEKNRYIEEFLEREDVKLEFAEIVENPGLRSLAKLILNSFWGKLGQRENQPKTAIVRTPAEFFNMLSNPAICVTAALPVNEDVLIVNYEHRDETYDPLTTVNVTIAAYVTTQARLKLYSYLEKLGDRVLYYDTDSVIYVSREGEWDVPTGSCLGEMTDELEGYGAGSHIKEFVSGGPKNYAYKFFAAKDNEEKLTCKVKGISLNYAASQLVNFDTIKEMILSPTEPVYITSKNIRRTKEHEVVTREETKIYKPLSTKRCFLDDHSSYPYGHKRCRTE</sequence>
<keyword evidence="5" id="KW-0235">DNA replication</keyword>
<dbReference type="EMBL" id="JANEYG010000133">
    <property type="protein sequence ID" value="KAJ8912327.1"/>
    <property type="molecule type" value="Genomic_DNA"/>
</dbReference>
<evidence type="ECO:0000256" key="4">
    <source>
        <dbReference type="ARBA" id="ARBA00022695"/>
    </source>
</evidence>